<organism evidence="1 2">
    <name type="scientific">Melipona quadrifasciata</name>
    <dbReference type="NCBI Taxonomy" id="166423"/>
    <lineage>
        <taxon>Eukaryota</taxon>
        <taxon>Metazoa</taxon>
        <taxon>Ecdysozoa</taxon>
        <taxon>Arthropoda</taxon>
        <taxon>Hexapoda</taxon>
        <taxon>Insecta</taxon>
        <taxon>Pterygota</taxon>
        <taxon>Neoptera</taxon>
        <taxon>Endopterygota</taxon>
        <taxon>Hymenoptera</taxon>
        <taxon>Apocrita</taxon>
        <taxon>Aculeata</taxon>
        <taxon>Apoidea</taxon>
        <taxon>Anthophila</taxon>
        <taxon>Apidae</taxon>
        <taxon>Melipona</taxon>
    </lineage>
</organism>
<evidence type="ECO:0000313" key="2">
    <source>
        <dbReference type="Proteomes" id="UP000053105"/>
    </source>
</evidence>
<dbReference type="Proteomes" id="UP000053105">
    <property type="component" value="Unassembled WGS sequence"/>
</dbReference>
<evidence type="ECO:0000313" key="1">
    <source>
        <dbReference type="EMBL" id="KOX71439.1"/>
    </source>
</evidence>
<protein>
    <submittedName>
        <fullName evidence="1">Uncharacterized protein</fullName>
    </submittedName>
</protein>
<dbReference type="AlphaFoldDB" id="A0A0M8ZX83"/>
<name>A0A0M8ZX83_9HYME</name>
<dbReference type="EMBL" id="KQ435840">
    <property type="protein sequence ID" value="KOX71439.1"/>
    <property type="molecule type" value="Genomic_DNA"/>
</dbReference>
<reference evidence="1 2" key="1">
    <citation type="submission" date="2015-07" db="EMBL/GenBank/DDBJ databases">
        <title>The genome of Melipona quadrifasciata.</title>
        <authorList>
            <person name="Pan H."/>
            <person name="Kapheim K."/>
        </authorList>
    </citation>
    <scope>NUCLEOTIDE SEQUENCE [LARGE SCALE GENOMIC DNA]</scope>
    <source>
        <strain evidence="1">0111107301</strain>
        <tissue evidence="1">Whole body</tissue>
    </source>
</reference>
<sequence length="71" mass="8121">MKILTDDTLRQDLKREIYFVKGESKGKVSLVLSNDESFAVDGYCHKFISTDYTSFVKIGNDLAHLVYQKSN</sequence>
<gene>
    <name evidence="1" type="ORF">WN51_01713</name>
</gene>
<proteinExistence type="predicted"/>
<accession>A0A0M8ZX83</accession>
<keyword evidence="2" id="KW-1185">Reference proteome</keyword>